<sequence>MEQFRFNLKVAEDLYLAMPMYVDKVAEKLFEVLNSDREHIGKYLDFVEKTQTIEDERAFIASQLNDQAAGKSYLYLIIYQGNLVGTINYHFVNHQHGRAEIGYWLHSAYTGKGLISRCVNAMLTIGFESLGFNRIDLYADVENVPSNAVATRTGFKFNALQPAQVKMHGQFRDMNQYIMLKSDYEFSKED</sequence>
<name>A0A6I2H1H3_9LACT</name>
<keyword evidence="2" id="KW-0808">Transferase</keyword>
<dbReference type="GO" id="GO:0008999">
    <property type="term" value="F:protein-N-terminal-alanine acetyltransferase activity"/>
    <property type="evidence" value="ECO:0007669"/>
    <property type="project" value="TreeGrafter"/>
</dbReference>
<dbReference type="Pfam" id="PF13302">
    <property type="entry name" value="Acetyltransf_3"/>
    <property type="match status" value="1"/>
</dbReference>
<dbReference type="PROSITE" id="PS51186">
    <property type="entry name" value="GNAT"/>
    <property type="match status" value="1"/>
</dbReference>
<dbReference type="GO" id="GO:0005737">
    <property type="term" value="C:cytoplasm"/>
    <property type="evidence" value="ECO:0007669"/>
    <property type="project" value="TreeGrafter"/>
</dbReference>
<keyword evidence="3" id="KW-1185">Reference proteome</keyword>
<dbReference type="InterPro" id="IPR016181">
    <property type="entry name" value="Acyl_CoA_acyltransferase"/>
</dbReference>
<evidence type="ECO:0000313" key="3">
    <source>
        <dbReference type="Proteomes" id="UP000430975"/>
    </source>
</evidence>
<dbReference type="Gene3D" id="3.40.630.30">
    <property type="match status" value="1"/>
</dbReference>
<reference evidence="2 3" key="1">
    <citation type="submission" date="2019-11" db="EMBL/GenBank/DDBJ databases">
        <title>Characterisation of Fundicoccus ignavus gen. nov. sp. nov., a novel genus of the family Aerococcaceae isolated from bulk tank milk.</title>
        <authorList>
            <person name="Siebert A."/>
            <person name="Huptas C."/>
            <person name="Wenning M."/>
            <person name="Scherer S."/>
            <person name="Doll E.V."/>
        </authorList>
    </citation>
    <scope>NUCLEOTIDE SEQUENCE [LARGE SCALE GENOMIC DNA]</scope>
    <source>
        <strain evidence="2 3">WS4759</strain>
    </source>
</reference>
<dbReference type="GO" id="GO:1990189">
    <property type="term" value="F:protein N-terminal-serine acetyltransferase activity"/>
    <property type="evidence" value="ECO:0007669"/>
    <property type="project" value="TreeGrafter"/>
</dbReference>
<dbReference type="InterPro" id="IPR000182">
    <property type="entry name" value="GNAT_dom"/>
</dbReference>
<protein>
    <submittedName>
        <fullName evidence="2">GNAT family N-acetyltransferase</fullName>
    </submittedName>
</protein>
<comment type="caution">
    <text evidence="2">The sequence shown here is derived from an EMBL/GenBank/DDBJ whole genome shotgun (WGS) entry which is preliminary data.</text>
</comment>
<dbReference type="InterPro" id="IPR051908">
    <property type="entry name" value="Ribosomal_N-acetyltransferase"/>
</dbReference>
<dbReference type="AlphaFoldDB" id="A0A6I2H1H3"/>
<evidence type="ECO:0000313" key="2">
    <source>
        <dbReference type="EMBL" id="MRI86473.1"/>
    </source>
</evidence>
<dbReference type="CDD" id="cd04301">
    <property type="entry name" value="NAT_SF"/>
    <property type="match status" value="1"/>
</dbReference>
<feature type="domain" description="N-acetyltransferase" evidence="1">
    <location>
        <begin position="30"/>
        <end position="184"/>
    </location>
</feature>
<dbReference type="PANTHER" id="PTHR43441:SF11">
    <property type="entry name" value="RIBOSOMAL-PROTEIN-SERINE ACETYLTRANSFERASE"/>
    <property type="match status" value="1"/>
</dbReference>
<gene>
    <name evidence="2" type="ORF">GIY09_11515</name>
</gene>
<dbReference type="RefSeq" id="WP_153864124.1">
    <property type="nucleotide sequence ID" value="NZ_WJQS01000016.1"/>
</dbReference>
<dbReference type="PANTHER" id="PTHR43441">
    <property type="entry name" value="RIBOSOMAL-PROTEIN-SERINE ACETYLTRANSFERASE"/>
    <property type="match status" value="1"/>
</dbReference>
<dbReference type="EMBL" id="WJQS01000016">
    <property type="protein sequence ID" value="MRI86473.1"/>
    <property type="molecule type" value="Genomic_DNA"/>
</dbReference>
<dbReference type="Proteomes" id="UP000430975">
    <property type="component" value="Unassembled WGS sequence"/>
</dbReference>
<proteinExistence type="predicted"/>
<accession>A0A6I2H1H3</accession>
<dbReference type="SUPFAM" id="SSF55729">
    <property type="entry name" value="Acyl-CoA N-acyltransferases (Nat)"/>
    <property type="match status" value="1"/>
</dbReference>
<evidence type="ECO:0000259" key="1">
    <source>
        <dbReference type="PROSITE" id="PS51186"/>
    </source>
</evidence>
<organism evidence="2 3">
    <name type="scientific">Fundicoccus ignavus</name>
    <dbReference type="NCBI Taxonomy" id="2664442"/>
    <lineage>
        <taxon>Bacteria</taxon>
        <taxon>Bacillati</taxon>
        <taxon>Bacillota</taxon>
        <taxon>Bacilli</taxon>
        <taxon>Lactobacillales</taxon>
        <taxon>Aerococcaceae</taxon>
        <taxon>Fundicoccus</taxon>
    </lineage>
</organism>